<dbReference type="InterPro" id="IPR045632">
    <property type="entry name" value="DUF6314"/>
</dbReference>
<feature type="compositionally biased region" description="Pro residues" evidence="1">
    <location>
        <begin position="476"/>
        <end position="486"/>
    </location>
</feature>
<evidence type="ECO:0000259" key="2">
    <source>
        <dbReference type="Pfam" id="PF04179"/>
    </source>
</evidence>
<dbReference type="Pfam" id="PF04179">
    <property type="entry name" value="Init_tRNA_PT"/>
    <property type="match status" value="1"/>
</dbReference>
<reference evidence="5" key="1">
    <citation type="submission" date="2021-02" db="EMBL/GenBank/DDBJ databases">
        <authorList>
            <person name="Syme A R."/>
            <person name="Syme A R."/>
            <person name="Moolhuijzen P."/>
        </authorList>
    </citation>
    <scope>NUCLEOTIDE SEQUENCE</scope>
    <source>
        <strain evidence="5">W1-1</strain>
    </source>
</reference>
<organism evidence="5 6">
    <name type="scientific">Pyrenophora teres f. teres</name>
    <dbReference type="NCBI Taxonomy" id="97479"/>
    <lineage>
        <taxon>Eukaryota</taxon>
        <taxon>Fungi</taxon>
        <taxon>Dikarya</taxon>
        <taxon>Ascomycota</taxon>
        <taxon>Pezizomycotina</taxon>
        <taxon>Dothideomycetes</taxon>
        <taxon>Pleosporomycetidae</taxon>
        <taxon>Pleosporales</taxon>
        <taxon>Pleosporineae</taxon>
        <taxon>Pleosporaceae</taxon>
        <taxon>Pyrenophora</taxon>
    </lineage>
</organism>
<dbReference type="PANTHER" id="PTHR31811">
    <property type="entry name" value="TRNA A64-2'-O-RIBOSYLPHOSPHATE TRANSFERASE"/>
    <property type="match status" value="1"/>
</dbReference>
<feature type="domain" description="DUF6314" evidence="4">
    <location>
        <begin position="503"/>
        <end position="683"/>
    </location>
</feature>
<dbReference type="InterPro" id="IPR007306">
    <property type="entry name" value="Rit1"/>
</dbReference>
<dbReference type="GO" id="GO:0019988">
    <property type="term" value="P:charged-tRNA amino acid modification"/>
    <property type="evidence" value="ECO:0007669"/>
    <property type="project" value="InterPro"/>
</dbReference>
<dbReference type="GO" id="GO:0005737">
    <property type="term" value="C:cytoplasm"/>
    <property type="evidence" value="ECO:0007669"/>
    <property type="project" value="TreeGrafter"/>
</dbReference>
<feature type="domain" description="Rit1 DUSP-like" evidence="2">
    <location>
        <begin position="341"/>
        <end position="451"/>
    </location>
</feature>
<evidence type="ECO:0000313" key="5">
    <source>
        <dbReference type="EMBL" id="CAE7007443.1"/>
    </source>
</evidence>
<dbReference type="GO" id="GO:0043399">
    <property type="term" value="F:tRNA adenosine(64)-2'-O-ribosylphosphate transferase activity"/>
    <property type="evidence" value="ECO:0007669"/>
    <property type="project" value="InterPro"/>
</dbReference>
<protein>
    <submittedName>
        <fullName evidence="5">Rit1 C multi-domain protein</fullName>
    </submittedName>
</protein>
<dbReference type="Proteomes" id="UP000472372">
    <property type="component" value="Chromosome 2"/>
</dbReference>
<accession>A0A6S6V8N8</accession>
<dbReference type="EMBL" id="HG992978">
    <property type="protein sequence ID" value="CAE7007443.1"/>
    <property type="molecule type" value="Genomic_DNA"/>
</dbReference>
<dbReference type="Pfam" id="PF19834">
    <property type="entry name" value="DUF6314"/>
    <property type="match status" value="1"/>
</dbReference>
<feature type="domain" description="Rit1 N-terminal" evidence="3">
    <location>
        <begin position="28"/>
        <end position="286"/>
    </location>
</feature>
<evidence type="ECO:0000259" key="4">
    <source>
        <dbReference type="Pfam" id="PF19834"/>
    </source>
</evidence>
<gene>
    <name evidence="5" type="ORF">PTTW11_01548</name>
</gene>
<sequence>MSQPLTEADIIFPHLSNTPNLSSTLSSLRRSTLSTHNRLTSIISDSNFVTTVASAYDLPLVANERCGSWYIPPSQKSGSVYFKSTDGHMGEWSFSLRRLNLQLLDVVEKWGGAVVVDSTRRGKSMPDALSKTIPIWCCVMNRAIFGEEKKQETSLFTPPQAVSESEHVQMEKRIDGFVRQFLEICKPNIPDLRSKLQKPLRPIWVTQKSSLPESPPSFLDFYPIVLCTASRRVHGAEASESGYIQGAADDHEAWSHGLTPPLFWNHKDALMATSEEDAPVLIEKLVSEEKGSSAIASLIKPTTQLYISSSENVDLTTFDTVIGTTPSPFSPDQIKSAGVKNYLHLPCQTGKLGSRDLRTQLPRLIPFISSLPSATGKTLLCCPTGKDLSVGTALALLCLYANDTGVLDTQTPRPTKDIGKSFIKQRLSWITTSNPALNPSRTTLQSVNAVLLQSQDPKAYPSAIPIPLRPSSNIPPTSPPPPPRPSLPRTLFTTLHSPNNPAPWRFTRTLTSSLPTHPSGQVTGTATFTPCALPSTFPPTLLYAEEGVFTTDTGFEFTARKRYIYQLKTTTSHAEKSAKGDADYMSLSFFDDEALPRSHIDKGVGDKGEGIGALFVEMGDLEGTAEFAARNRETHLCGGDLYTASWVFGRGMLGGEGGGGEHVWWEVQYDVKGPKKDYVSKTRVGYLILRDTSNCVQM</sequence>
<dbReference type="InterPro" id="IPR033421">
    <property type="entry name" value="Rit1_DUSP-like"/>
</dbReference>
<proteinExistence type="predicted"/>
<evidence type="ECO:0000256" key="1">
    <source>
        <dbReference type="SAM" id="MobiDB-lite"/>
    </source>
</evidence>
<evidence type="ECO:0000313" key="6">
    <source>
        <dbReference type="Proteomes" id="UP000472372"/>
    </source>
</evidence>
<dbReference type="Pfam" id="PF17184">
    <property type="entry name" value="Rit1_C"/>
    <property type="match status" value="1"/>
</dbReference>
<dbReference type="InterPro" id="IPR033449">
    <property type="entry name" value="Rit1_N"/>
</dbReference>
<feature type="region of interest" description="Disordered" evidence="1">
    <location>
        <begin position="462"/>
        <end position="489"/>
    </location>
</feature>
<name>A0A6S6V8N8_9PLEO</name>
<dbReference type="PANTHER" id="PTHR31811:SF0">
    <property type="entry name" value="TRNA A64-2'-O-RIBOSYLPHOSPHATE TRANSFERASE"/>
    <property type="match status" value="1"/>
</dbReference>
<evidence type="ECO:0000259" key="3">
    <source>
        <dbReference type="Pfam" id="PF17184"/>
    </source>
</evidence>
<dbReference type="AlphaFoldDB" id="A0A6S6V8N8"/>